<reference evidence="2 3" key="1">
    <citation type="submission" date="2017-11" db="EMBL/GenBank/DDBJ databases">
        <title>Complete genome of a free-living desiccation-tolerant cyanobacterium and its photosynthetic adaptation to extreme terrestrial habitat.</title>
        <authorList>
            <person name="Shang J."/>
        </authorList>
    </citation>
    <scope>NUCLEOTIDE SEQUENCE [LARGE SCALE GENOMIC DNA]</scope>
    <source>
        <strain evidence="2 3">CCNUN1</strain>
    </source>
</reference>
<dbReference type="KEGG" id="nfl:COO91_00391"/>
<protein>
    <submittedName>
        <fullName evidence="2">Uncharacterized protein</fullName>
    </submittedName>
</protein>
<dbReference type="Proteomes" id="UP000232003">
    <property type="component" value="Chromosome"/>
</dbReference>
<name>A0A2K8SGH0_9NOSO</name>
<keyword evidence="1" id="KW-0472">Membrane</keyword>
<dbReference type="AlphaFoldDB" id="A0A2K8SGH0"/>
<accession>A0A2K8SGH0</accession>
<keyword evidence="1" id="KW-1133">Transmembrane helix</keyword>
<proteinExistence type="predicted"/>
<evidence type="ECO:0000313" key="2">
    <source>
        <dbReference type="EMBL" id="AUB34564.1"/>
    </source>
</evidence>
<gene>
    <name evidence="2" type="ORF">COO91_00391</name>
</gene>
<evidence type="ECO:0000313" key="3">
    <source>
        <dbReference type="Proteomes" id="UP000232003"/>
    </source>
</evidence>
<organism evidence="2 3">
    <name type="scientific">Nostoc flagelliforme CCNUN1</name>
    <dbReference type="NCBI Taxonomy" id="2038116"/>
    <lineage>
        <taxon>Bacteria</taxon>
        <taxon>Bacillati</taxon>
        <taxon>Cyanobacteriota</taxon>
        <taxon>Cyanophyceae</taxon>
        <taxon>Nostocales</taxon>
        <taxon>Nostocaceae</taxon>
        <taxon>Nostoc</taxon>
    </lineage>
</organism>
<feature type="transmembrane region" description="Helical" evidence="1">
    <location>
        <begin position="12"/>
        <end position="34"/>
    </location>
</feature>
<evidence type="ECO:0000256" key="1">
    <source>
        <dbReference type="SAM" id="Phobius"/>
    </source>
</evidence>
<dbReference type="EMBL" id="CP024785">
    <property type="protein sequence ID" value="AUB34564.1"/>
    <property type="molecule type" value="Genomic_DNA"/>
</dbReference>
<sequence>MTFPPKNTQRILIFSHISLIASKLILFLSEIQYIKTNWENEHLFTKLYS</sequence>
<keyword evidence="1" id="KW-0812">Transmembrane</keyword>
<keyword evidence="3" id="KW-1185">Reference proteome</keyword>